<dbReference type="EMBL" id="BAWF01000069">
    <property type="protein sequence ID" value="GAF49142.1"/>
    <property type="molecule type" value="Genomic_DNA"/>
</dbReference>
<dbReference type="AlphaFoldDB" id="X0QC32"/>
<dbReference type="Proteomes" id="UP000019491">
    <property type="component" value="Unassembled WGS sequence"/>
</dbReference>
<organism evidence="1 2">
    <name type="scientific">Rhodococcus wratislaviensis NBRC 100605</name>
    <dbReference type="NCBI Taxonomy" id="1219028"/>
    <lineage>
        <taxon>Bacteria</taxon>
        <taxon>Bacillati</taxon>
        <taxon>Actinomycetota</taxon>
        <taxon>Actinomycetes</taxon>
        <taxon>Mycobacteriales</taxon>
        <taxon>Nocardiaceae</taxon>
        <taxon>Rhodococcus</taxon>
    </lineage>
</organism>
<comment type="caution">
    <text evidence="1">The sequence shown here is derived from an EMBL/GenBank/DDBJ whole genome shotgun (WGS) entry which is preliminary data.</text>
</comment>
<sequence length="66" mass="7109">MLASIAAQCAELGMTRYLLDSPLNVRELDVDLRENQLAGQFPSEWAPVATSFLTEVLAGTATVDVV</sequence>
<reference evidence="1 2" key="1">
    <citation type="submission" date="2014-02" db="EMBL/GenBank/DDBJ databases">
        <title>Whole genome shotgun sequence of Rhodococcus wratislaviensis NBRC 100605.</title>
        <authorList>
            <person name="Hosoyama A."/>
            <person name="Tsuchikane K."/>
            <person name="Yoshida I."/>
            <person name="Ohji S."/>
            <person name="Ichikawa N."/>
            <person name="Yamazoe A."/>
            <person name="Fujita N."/>
        </authorList>
    </citation>
    <scope>NUCLEOTIDE SEQUENCE [LARGE SCALE GENOMIC DNA]</scope>
    <source>
        <strain evidence="1 2">NBRC 100605</strain>
    </source>
</reference>
<proteinExistence type="predicted"/>
<evidence type="ECO:0000313" key="1">
    <source>
        <dbReference type="EMBL" id="GAF49142.1"/>
    </source>
</evidence>
<accession>X0QC32</accession>
<protein>
    <submittedName>
        <fullName evidence="1">Uncharacterized protein</fullName>
    </submittedName>
</protein>
<keyword evidence="2" id="KW-1185">Reference proteome</keyword>
<gene>
    <name evidence="1" type="ORF">RW1_069_00100</name>
</gene>
<name>X0QC32_RHOWR</name>
<evidence type="ECO:0000313" key="2">
    <source>
        <dbReference type="Proteomes" id="UP000019491"/>
    </source>
</evidence>